<dbReference type="AlphaFoldDB" id="A0A1N6CNC7"/>
<keyword evidence="2" id="KW-0732">Signal</keyword>
<dbReference type="GO" id="GO:0004190">
    <property type="term" value="F:aspartic-type endopeptidase activity"/>
    <property type="evidence" value="ECO:0007669"/>
    <property type="project" value="InterPro"/>
</dbReference>
<evidence type="ECO:0000256" key="1">
    <source>
        <dbReference type="ARBA" id="ARBA00022801"/>
    </source>
</evidence>
<name>A0A1N6CNC7_9SPHN</name>
<keyword evidence="1" id="KW-0378">Hydrolase</keyword>
<organism evidence="4 5">
    <name type="scientific">Parasphingorhabdus marina DSM 22363</name>
    <dbReference type="NCBI Taxonomy" id="1123272"/>
    <lineage>
        <taxon>Bacteria</taxon>
        <taxon>Pseudomonadati</taxon>
        <taxon>Pseudomonadota</taxon>
        <taxon>Alphaproteobacteria</taxon>
        <taxon>Sphingomonadales</taxon>
        <taxon>Sphingomonadaceae</taxon>
        <taxon>Parasphingorhabdus</taxon>
    </lineage>
</organism>
<evidence type="ECO:0000313" key="5">
    <source>
        <dbReference type="Proteomes" id="UP000185192"/>
    </source>
</evidence>
<dbReference type="InterPro" id="IPR001969">
    <property type="entry name" value="Aspartic_peptidase_AS"/>
</dbReference>
<feature type="signal peptide" evidence="2">
    <location>
        <begin position="1"/>
        <end position="20"/>
    </location>
</feature>
<evidence type="ECO:0000313" key="4">
    <source>
        <dbReference type="EMBL" id="SIN60091.1"/>
    </source>
</evidence>
<dbReference type="OrthoDB" id="107347at2"/>
<dbReference type="GO" id="GO:0006508">
    <property type="term" value="P:proteolysis"/>
    <property type="evidence" value="ECO:0007669"/>
    <property type="project" value="UniProtKB-KW"/>
</dbReference>
<gene>
    <name evidence="4" type="ORF">SAMN02745824_0583</name>
</gene>
<sequence>MPVSIALVLPTMVGSALAMAYPVPIGQTADPGSDKPSTAETVAIDQDRARRMTVPVSIEGQGPFSFVIDTGAERTVLSRKLAESLELEAEPQARLMSIAGSSTVDMVYVPTLTMGSKSYGGLVSPVLLEENIGAEGMLGLDSLQDQRILFDFARNELNVEDASTARKNRSRREIVVTAKRLSGQLIFTEASVSGVRVNVIVDTGAQVSIANSTLKNRLLKRARESGDEEMLIAVTGDMVGVEFARARDFRIGRARFANLNLAFADAPPFERFGMADKPALLLGMDVLRRFDRVAIDFAKRKIHFLPPRSAGTRVERNRYTNSRIKN</sequence>
<proteinExistence type="predicted"/>
<keyword evidence="5" id="KW-1185">Reference proteome</keyword>
<dbReference type="InterPro" id="IPR001995">
    <property type="entry name" value="Peptidase_A2_cat"/>
</dbReference>
<dbReference type="InterPro" id="IPR034122">
    <property type="entry name" value="Retropepsin-like_bacterial"/>
</dbReference>
<protein>
    <submittedName>
        <fullName evidence="4">Aspartyl protease</fullName>
    </submittedName>
</protein>
<accession>A0A1N6CNC7</accession>
<feature type="domain" description="Peptidase A2" evidence="3">
    <location>
        <begin position="64"/>
        <end position="142"/>
    </location>
</feature>
<dbReference type="PROSITE" id="PS50175">
    <property type="entry name" value="ASP_PROT_RETROV"/>
    <property type="match status" value="1"/>
</dbReference>
<dbReference type="PROSITE" id="PS00141">
    <property type="entry name" value="ASP_PROTEASE"/>
    <property type="match status" value="2"/>
</dbReference>
<reference evidence="5" key="1">
    <citation type="submission" date="2016-11" db="EMBL/GenBank/DDBJ databases">
        <authorList>
            <person name="Varghese N."/>
            <person name="Submissions S."/>
        </authorList>
    </citation>
    <scope>NUCLEOTIDE SEQUENCE [LARGE SCALE GENOMIC DNA]</scope>
    <source>
        <strain evidence="5">DSM 22363</strain>
    </source>
</reference>
<dbReference type="Proteomes" id="UP000185192">
    <property type="component" value="Unassembled WGS sequence"/>
</dbReference>
<dbReference type="RefSeq" id="WP_074204831.1">
    <property type="nucleotide sequence ID" value="NZ_FSQW01000001.1"/>
</dbReference>
<dbReference type="SUPFAM" id="SSF50630">
    <property type="entry name" value="Acid proteases"/>
    <property type="match status" value="2"/>
</dbReference>
<evidence type="ECO:0000256" key="2">
    <source>
        <dbReference type="SAM" id="SignalP"/>
    </source>
</evidence>
<evidence type="ECO:0000259" key="3">
    <source>
        <dbReference type="PROSITE" id="PS50175"/>
    </source>
</evidence>
<dbReference type="EMBL" id="FSQW01000001">
    <property type="protein sequence ID" value="SIN60091.1"/>
    <property type="molecule type" value="Genomic_DNA"/>
</dbReference>
<feature type="chain" id="PRO_5011958186" evidence="2">
    <location>
        <begin position="21"/>
        <end position="326"/>
    </location>
</feature>
<dbReference type="Gene3D" id="2.40.70.10">
    <property type="entry name" value="Acid Proteases"/>
    <property type="match status" value="2"/>
</dbReference>
<dbReference type="Pfam" id="PF13650">
    <property type="entry name" value="Asp_protease_2"/>
    <property type="match status" value="2"/>
</dbReference>
<dbReference type="STRING" id="1123272.SAMN02745824_0583"/>
<keyword evidence="4" id="KW-0645">Protease</keyword>
<dbReference type="InterPro" id="IPR021109">
    <property type="entry name" value="Peptidase_aspartic_dom_sf"/>
</dbReference>
<dbReference type="CDD" id="cd05483">
    <property type="entry name" value="retropepsin_like_bacteria"/>
    <property type="match status" value="1"/>
</dbReference>